<keyword evidence="1" id="KW-1133">Transmembrane helix</keyword>
<feature type="transmembrane region" description="Helical" evidence="1">
    <location>
        <begin position="123"/>
        <end position="144"/>
    </location>
</feature>
<dbReference type="EMBL" id="LC497415">
    <property type="protein sequence ID" value="BBN21293.1"/>
    <property type="molecule type" value="Genomic_DNA"/>
</dbReference>
<dbReference type="AlphaFoldDB" id="A0A5A4U7I9"/>
<proteinExistence type="predicted"/>
<name>A0A5A4U7I9_9AGAM</name>
<evidence type="ECO:0000256" key="1">
    <source>
        <dbReference type="SAM" id="Phobius"/>
    </source>
</evidence>
<organism evidence="2">
    <name type="scientific">Inonotus obliquus</name>
    <dbReference type="NCBI Taxonomy" id="167356"/>
    <lineage>
        <taxon>Eukaryota</taxon>
        <taxon>Fungi</taxon>
        <taxon>Dikarya</taxon>
        <taxon>Basidiomycota</taxon>
        <taxon>Agaricomycotina</taxon>
        <taxon>Agaricomycetes</taxon>
        <taxon>Hymenochaetales</taxon>
        <taxon>Hymenochaetaceae</taxon>
        <taxon>Inonotus</taxon>
    </lineage>
</organism>
<feature type="transmembrane region" description="Helical" evidence="1">
    <location>
        <begin position="37"/>
        <end position="55"/>
    </location>
</feature>
<gene>
    <name evidence="2" type="primary">orf145</name>
</gene>
<accession>A0A5A4U7I9</accession>
<keyword evidence="2" id="KW-0496">Mitochondrion</keyword>
<dbReference type="RefSeq" id="YP_009693767.1">
    <property type="nucleotide sequence ID" value="NC_044740.1"/>
</dbReference>
<reference evidence="2" key="1">
    <citation type="submission" date="2019-08" db="EMBL/GenBank/DDBJ databases">
        <title>The complete mitochondrial genome sequence of the medicinal mushroom, Inonotus obliquus.</title>
        <authorList>
            <person name="Agnestisia R."/>
            <person name="Ono A."/>
            <person name="Nakamura L."/>
            <person name="Chino R."/>
            <person name="Aiso H."/>
            <person name="Nezu I."/>
            <person name="Ishiguri H."/>
            <person name="Yokota S."/>
            <person name="Suzuki T."/>
        </authorList>
    </citation>
    <scope>NUCLEOTIDE SEQUENCE</scope>
    <source>
        <strain evidence="2">NBRC113408</strain>
    </source>
</reference>
<geneLocation type="mitochondrion" evidence="2"/>
<evidence type="ECO:0000313" key="2">
    <source>
        <dbReference type="EMBL" id="BBN21293.1"/>
    </source>
</evidence>
<protein>
    <submittedName>
        <fullName evidence="2">Uncharacterized protein</fullName>
    </submittedName>
</protein>
<keyword evidence="1" id="KW-0812">Transmembrane</keyword>
<dbReference type="GeneID" id="41799610"/>
<keyword evidence="1" id="KW-0472">Membrane</keyword>
<sequence>MKRKILKIFLTGVKKGWETPTLPDNLLKLQLHPIIRVLRVLGGFCTLLLITYKVKQYSFPLVVYIVAIIIAVIFLIYNIYITYHRFKHIFKILKSDQLNIKNIPLDQYNAFVFKGTRNFNWKWLFIILIVLGTIFSVNLFGISAL</sequence>
<feature type="transmembrane region" description="Helical" evidence="1">
    <location>
        <begin position="61"/>
        <end position="81"/>
    </location>
</feature>